<dbReference type="InterPro" id="IPR013983">
    <property type="entry name" value="Ald_Fedxn_OxRdtase_N"/>
</dbReference>
<dbReference type="AlphaFoldDB" id="A0A9D2G6Q3"/>
<name>A0A9D2G6Q3_9FIRM</name>
<keyword evidence="6" id="KW-0411">Iron-sulfur</keyword>
<accession>A0A9D2G6Q3</accession>
<reference evidence="8" key="1">
    <citation type="journal article" date="2021" name="PeerJ">
        <title>Extensive microbial diversity within the chicken gut microbiome revealed by metagenomics and culture.</title>
        <authorList>
            <person name="Gilroy R."/>
            <person name="Ravi A."/>
            <person name="Getino M."/>
            <person name="Pursley I."/>
            <person name="Horton D.L."/>
            <person name="Alikhan N.F."/>
            <person name="Baker D."/>
            <person name="Gharbi K."/>
            <person name="Hall N."/>
            <person name="Watson M."/>
            <person name="Adriaenssens E.M."/>
            <person name="Foster-Nyarko E."/>
            <person name="Jarju S."/>
            <person name="Secka A."/>
            <person name="Antonio M."/>
            <person name="Oren A."/>
            <person name="Chaudhuri R.R."/>
            <person name="La Ragione R."/>
            <person name="Hildebrand F."/>
            <person name="Pallen M.J."/>
        </authorList>
    </citation>
    <scope>NUCLEOTIDE SEQUENCE</scope>
    <source>
        <strain evidence="8">CHK196-3914</strain>
    </source>
</reference>
<sequence length="647" mass="72174">MASKYGGYMGKVLKIDLTSRQVSEYPFSDEDRELYIGGKTMAAKILGDHMTGKEKAFSEDNLLVVTTGPMTGSGAPSSSRFNISTLSPQTGYITSSNCGGHFGYYLKKAGLDALILTGRCDKPTWIEIQNEKVIFHDAGDIWGMKTGETQKALDDKLRMKNGRVRKNGKICIGPAGENLVLYSCIVSNERVSGRGGTGAVMGWMRLKAVCASGNKEVPVHDKEKMVKHTRKWFRYLREHPLTGNQLPRLGTAGLVSAMQMKHILSTKNYTYGQFDEFEKVSGEELAEKYNIVNKGCLTCPIRCARTVEVNGQQVKGPELETLVLLGGGILNDNLESILKWNYELDELGMDTISCANTISYAMEANEKGLWDNGLKFSETAELSQIFEDIAFRRGIGDELALGSKRLSEKYGGKEFAIHAKGMELAAYEPRRAAGLGLGYATSNRGGCHLNGGYLVILEGLGLSMNQTTYHGKADLTMLFQDLMEMISAAGQCLFTSYAFFPAPLMKHPNAWYTRLINKVLPYSGAVVRIINKYPEIACFHLPVFHHTKGFEYTTGMKMTFGNYIRCGERGYNLEREINRRFGVNANKDALPKRLTQSLQDPDDPDSRVPLEKMKKVYYHARGWNRDGLPTERTLRKLKILQDTRRSE</sequence>
<dbReference type="InterPro" id="IPR001203">
    <property type="entry name" value="OxRdtase_Ald_Fedxn_C"/>
</dbReference>
<dbReference type="InterPro" id="IPR013984">
    <property type="entry name" value="Ald_Fedxn_OxRdtase_dom2"/>
</dbReference>
<comment type="cofactor">
    <cofactor evidence="1">
        <name>[4Fe-4S] cluster</name>
        <dbReference type="ChEBI" id="CHEBI:49883"/>
    </cofactor>
</comment>
<dbReference type="InterPro" id="IPR051919">
    <property type="entry name" value="W-dependent_AOR"/>
</dbReference>
<dbReference type="PANTHER" id="PTHR30038:SF7">
    <property type="entry name" value="TUNGSTEN-CONTAINING GLYCERALDEHYDE-3-PHOSPHATE:FERREDOXIN OXIDOREDUCTASE"/>
    <property type="match status" value="1"/>
</dbReference>
<dbReference type="SUPFAM" id="SSF56228">
    <property type="entry name" value="Aldehyde ferredoxin oxidoreductase, N-terminal domain"/>
    <property type="match status" value="1"/>
</dbReference>
<reference evidence="8" key="2">
    <citation type="submission" date="2021-04" db="EMBL/GenBank/DDBJ databases">
        <authorList>
            <person name="Gilroy R."/>
        </authorList>
    </citation>
    <scope>NUCLEOTIDE SEQUENCE</scope>
    <source>
        <strain evidence="8">CHK196-3914</strain>
    </source>
</reference>
<evidence type="ECO:0000313" key="9">
    <source>
        <dbReference type="Proteomes" id="UP000824116"/>
    </source>
</evidence>
<feature type="domain" description="Aldehyde ferredoxin oxidoreductase N-terminal" evidence="7">
    <location>
        <begin position="8"/>
        <end position="215"/>
    </location>
</feature>
<dbReference type="GO" id="GO:0016625">
    <property type="term" value="F:oxidoreductase activity, acting on the aldehyde or oxo group of donors, iron-sulfur protein as acceptor"/>
    <property type="evidence" value="ECO:0007669"/>
    <property type="project" value="InterPro"/>
</dbReference>
<dbReference type="EMBL" id="DXAY01000001">
    <property type="protein sequence ID" value="HIZ73638.1"/>
    <property type="molecule type" value="Genomic_DNA"/>
</dbReference>
<dbReference type="Pfam" id="PF01314">
    <property type="entry name" value="AFOR_C"/>
    <property type="match status" value="1"/>
</dbReference>
<evidence type="ECO:0000259" key="7">
    <source>
        <dbReference type="SMART" id="SM00790"/>
    </source>
</evidence>
<keyword evidence="3" id="KW-0004">4Fe-4S</keyword>
<dbReference type="InterPro" id="IPR036021">
    <property type="entry name" value="Tungsten_al_ferr_oxy-like_C"/>
</dbReference>
<organism evidence="8 9">
    <name type="scientific">Candidatus Mediterraneibacter stercoravium</name>
    <dbReference type="NCBI Taxonomy" id="2838685"/>
    <lineage>
        <taxon>Bacteria</taxon>
        <taxon>Bacillati</taxon>
        <taxon>Bacillota</taxon>
        <taxon>Clostridia</taxon>
        <taxon>Lachnospirales</taxon>
        <taxon>Lachnospiraceae</taxon>
        <taxon>Mediterraneibacter</taxon>
    </lineage>
</organism>
<protein>
    <submittedName>
        <fullName evidence="8">Aldehyde ferredoxin oxidoreductase family protein</fullName>
    </submittedName>
</protein>
<dbReference type="InterPro" id="IPR036503">
    <property type="entry name" value="Ald_Fedxn_OxRdtase_N_sf"/>
</dbReference>
<dbReference type="Proteomes" id="UP000824116">
    <property type="component" value="Unassembled WGS sequence"/>
</dbReference>
<dbReference type="SUPFAM" id="SSF48310">
    <property type="entry name" value="Aldehyde ferredoxin oxidoreductase, C-terminal domains"/>
    <property type="match status" value="1"/>
</dbReference>
<dbReference type="PANTHER" id="PTHR30038">
    <property type="entry name" value="ALDEHYDE FERREDOXIN OXIDOREDUCTASE"/>
    <property type="match status" value="1"/>
</dbReference>
<dbReference type="GO" id="GO:0009055">
    <property type="term" value="F:electron transfer activity"/>
    <property type="evidence" value="ECO:0007669"/>
    <property type="project" value="InterPro"/>
</dbReference>
<dbReference type="SMART" id="SM00790">
    <property type="entry name" value="AFOR_N"/>
    <property type="match status" value="1"/>
</dbReference>
<keyword evidence="5" id="KW-0408">Iron</keyword>
<dbReference type="Gene3D" id="1.10.569.10">
    <property type="entry name" value="Aldehyde Ferredoxin Oxidoreductase Protein, subunit A, domain 2"/>
    <property type="match status" value="1"/>
</dbReference>
<evidence type="ECO:0000256" key="5">
    <source>
        <dbReference type="ARBA" id="ARBA00023004"/>
    </source>
</evidence>
<proteinExistence type="inferred from homology"/>
<dbReference type="GO" id="GO:0051539">
    <property type="term" value="F:4 iron, 4 sulfur cluster binding"/>
    <property type="evidence" value="ECO:0007669"/>
    <property type="project" value="UniProtKB-KW"/>
</dbReference>
<dbReference type="GO" id="GO:0046872">
    <property type="term" value="F:metal ion binding"/>
    <property type="evidence" value="ECO:0007669"/>
    <property type="project" value="UniProtKB-KW"/>
</dbReference>
<evidence type="ECO:0000256" key="1">
    <source>
        <dbReference type="ARBA" id="ARBA00001966"/>
    </source>
</evidence>
<evidence type="ECO:0000256" key="4">
    <source>
        <dbReference type="ARBA" id="ARBA00022723"/>
    </source>
</evidence>
<comment type="caution">
    <text evidence="8">The sequence shown here is derived from an EMBL/GenBank/DDBJ whole genome shotgun (WGS) entry which is preliminary data.</text>
</comment>
<evidence type="ECO:0000313" key="8">
    <source>
        <dbReference type="EMBL" id="HIZ73638.1"/>
    </source>
</evidence>
<gene>
    <name evidence="8" type="ORF">H9723_00125</name>
</gene>
<evidence type="ECO:0000256" key="3">
    <source>
        <dbReference type="ARBA" id="ARBA00022485"/>
    </source>
</evidence>
<evidence type="ECO:0000256" key="6">
    <source>
        <dbReference type="ARBA" id="ARBA00023014"/>
    </source>
</evidence>
<comment type="similarity">
    <text evidence="2">Belongs to the AOR/FOR family.</text>
</comment>
<keyword evidence="4" id="KW-0479">Metal-binding</keyword>
<dbReference type="Gene3D" id="3.60.9.10">
    <property type="entry name" value="Aldehyde ferredoxin oxidoreductase, N-terminal domain"/>
    <property type="match status" value="1"/>
</dbReference>
<evidence type="ECO:0000256" key="2">
    <source>
        <dbReference type="ARBA" id="ARBA00011032"/>
    </source>
</evidence>
<dbReference type="Pfam" id="PF02730">
    <property type="entry name" value="AFOR_N"/>
    <property type="match status" value="1"/>
</dbReference>